<dbReference type="EMBL" id="MFKF01000049">
    <property type="protein sequence ID" value="OGG56067.1"/>
    <property type="molecule type" value="Genomic_DNA"/>
</dbReference>
<proteinExistence type="predicted"/>
<dbReference type="Proteomes" id="UP000178606">
    <property type="component" value="Unassembled WGS sequence"/>
</dbReference>
<dbReference type="GO" id="GO:0005506">
    <property type="term" value="F:iron ion binding"/>
    <property type="evidence" value="ECO:0007669"/>
    <property type="project" value="InterPro"/>
</dbReference>
<dbReference type="Gene3D" id="3.90.1010.10">
    <property type="match status" value="1"/>
</dbReference>
<dbReference type="CDD" id="cd06664">
    <property type="entry name" value="IscU_like"/>
    <property type="match status" value="1"/>
</dbReference>
<gene>
    <name evidence="2" type="ORF">A3F84_07715</name>
</gene>
<organism evidence="2 3">
    <name type="scientific">Handelsmanbacteria sp. (strain RIFCSPLOWO2_12_FULL_64_10)</name>
    <dbReference type="NCBI Taxonomy" id="1817868"/>
    <lineage>
        <taxon>Bacteria</taxon>
        <taxon>Candidatus Handelsmaniibacteriota</taxon>
    </lineage>
</organism>
<evidence type="ECO:0000259" key="1">
    <source>
        <dbReference type="Pfam" id="PF01592"/>
    </source>
</evidence>
<evidence type="ECO:0000313" key="2">
    <source>
        <dbReference type="EMBL" id="OGG56067.1"/>
    </source>
</evidence>
<reference evidence="2 3" key="1">
    <citation type="journal article" date="2016" name="Nat. Commun.">
        <title>Thousands of microbial genomes shed light on interconnected biogeochemical processes in an aquifer system.</title>
        <authorList>
            <person name="Anantharaman K."/>
            <person name="Brown C.T."/>
            <person name="Hug L.A."/>
            <person name="Sharon I."/>
            <person name="Castelle C.J."/>
            <person name="Probst A.J."/>
            <person name="Thomas B.C."/>
            <person name="Singh A."/>
            <person name="Wilkins M.J."/>
            <person name="Karaoz U."/>
            <person name="Brodie E.L."/>
            <person name="Williams K.H."/>
            <person name="Hubbard S.S."/>
            <person name="Banfield J.F."/>
        </authorList>
    </citation>
    <scope>NUCLEOTIDE SEQUENCE [LARGE SCALE GENOMIC DNA]</scope>
    <source>
        <strain evidence="3">RIFCSPLOWO2_12_FULL_64_10</strain>
    </source>
</reference>
<dbReference type="GO" id="GO:0051536">
    <property type="term" value="F:iron-sulfur cluster binding"/>
    <property type="evidence" value="ECO:0007669"/>
    <property type="project" value="InterPro"/>
</dbReference>
<name>A0A1F6D3Y3_HANXR</name>
<protein>
    <submittedName>
        <fullName evidence="2">Iron-sulfur cluster assembly scaffold protein</fullName>
    </submittedName>
</protein>
<dbReference type="InterPro" id="IPR002871">
    <property type="entry name" value="NIF_FeS_clus_asmbl_NifU_N"/>
</dbReference>
<comment type="caution">
    <text evidence="2">The sequence shown here is derived from an EMBL/GenBank/DDBJ whole genome shotgun (WGS) entry which is preliminary data.</text>
</comment>
<dbReference type="PANTHER" id="PTHR10093">
    <property type="entry name" value="IRON-SULFUR CLUSTER ASSEMBLY ENZYME NIFU HOMOLOG"/>
    <property type="match status" value="1"/>
</dbReference>
<evidence type="ECO:0000313" key="3">
    <source>
        <dbReference type="Proteomes" id="UP000178606"/>
    </source>
</evidence>
<dbReference type="Pfam" id="PF01592">
    <property type="entry name" value="NifU_N"/>
    <property type="match status" value="1"/>
</dbReference>
<sequence length="124" mass="13337">MYNPTVIDHFRNPRNVGILPDPDGQGYAENSVCGDAMTLYLRVADGRIAEAKFRTFGCAAAIAASSALTEMLRGRSIEEALQIRKEDVAESLGGLPPTKLHCSVLAEDAVRAAVADYRKRQSGA</sequence>
<feature type="domain" description="NIF system FeS cluster assembly NifU N-terminal" evidence="1">
    <location>
        <begin position="1"/>
        <end position="122"/>
    </location>
</feature>
<dbReference type="SUPFAM" id="SSF82649">
    <property type="entry name" value="SufE/NifU"/>
    <property type="match status" value="1"/>
</dbReference>
<dbReference type="GO" id="GO:0016226">
    <property type="term" value="P:iron-sulfur cluster assembly"/>
    <property type="evidence" value="ECO:0007669"/>
    <property type="project" value="InterPro"/>
</dbReference>
<dbReference type="AlphaFoldDB" id="A0A1F6D3Y3"/>
<accession>A0A1F6D3Y3</accession>